<dbReference type="GO" id="GO:0006508">
    <property type="term" value="P:proteolysis"/>
    <property type="evidence" value="ECO:0007669"/>
    <property type="project" value="InterPro"/>
</dbReference>
<dbReference type="GO" id="GO:0009002">
    <property type="term" value="F:serine-type D-Ala-D-Ala carboxypeptidase activity"/>
    <property type="evidence" value="ECO:0007669"/>
    <property type="project" value="InterPro"/>
</dbReference>
<dbReference type="Pfam" id="PF00768">
    <property type="entry name" value="Peptidase_S11"/>
    <property type="match status" value="1"/>
</dbReference>
<dbReference type="OrthoDB" id="9791132at2"/>
<accession>A0A3M8H5Y7</accession>
<dbReference type="GO" id="GO:0008360">
    <property type="term" value="P:regulation of cell shape"/>
    <property type="evidence" value="ECO:0007669"/>
    <property type="project" value="UniProtKB-KW"/>
</dbReference>
<dbReference type="InterPro" id="IPR018044">
    <property type="entry name" value="Peptidase_S11"/>
</dbReference>
<feature type="binding site" evidence="8">
    <location>
        <position position="213"/>
    </location>
    <ligand>
        <name>substrate</name>
    </ligand>
</feature>
<evidence type="ECO:0000256" key="6">
    <source>
        <dbReference type="ARBA" id="ARBA00023316"/>
    </source>
</evidence>
<feature type="active site" description="Proton acceptor" evidence="7">
    <location>
        <position position="57"/>
    </location>
</feature>
<sequence length="330" mass="36946">MLKKIAKIFFAFLCSIVFFFSVTTAANASYAVIDAETGRLLEGSDVHSRMPIASLTKIWTALIAIENSQLDDEVTISRQAALSEGSSIYLEPGEKVTVETLLYGLMLRSGNDAAYALAEHAGSSLEGFVDLMNEKAYLYGLNDTYFTNPSGLHNELHLSSAYDTAQMLRIALQNDTFKKIASTINYKSPTKNGVTWQNKHRLLRQQVDAVAGKTGFTKVAGRTLATYFEKDNKKVIVVTLSESNDWQVHTSLANKIFSNYDYVTIADKGEYQATETKTVELSKPIKLLVNKEEEKQIQNVLHLSRKQDNFGIWHVFLNNESIYSTRVNIK</sequence>
<keyword evidence="6" id="KW-0961">Cell wall biogenesis/degradation</keyword>
<keyword evidence="2 10" id="KW-0732">Signal</keyword>
<keyword evidence="4" id="KW-0133">Cell shape</keyword>
<evidence type="ECO:0000313" key="12">
    <source>
        <dbReference type="EMBL" id="RNC97803.1"/>
    </source>
</evidence>
<evidence type="ECO:0000313" key="13">
    <source>
        <dbReference type="Proteomes" id="UP000279909"/>
    </source>
</evidence>
<feature type="chain" id="PRO_5038515130" evidence="10">
    <location>
        <begin position="26"/>
        <end position="330"/>
    </location>
</feature>
<keyword evidence="12" id="KW-0645">Protease</keyword>
<dbReference type="AlphaFoldDB" id="A0A3M8H5Y7"/>
<dbReference type="InterPro" id="IPR001967">
    <property type="entry name" value="Peptidase_S11_N"/>
</dbReference>
<keyword evidence="3" id="KW-0378">Hydrolase</keyword>
<dbReference type="PANTHER" id="PTHR21581:SF33">
    <property type="entry name" value="D-ALANYL-D-ALANINE CARBOXYPEPTIDASE DACB"/>
    <property type="match status" value="1"/>
</dbReference>
<feature type="domain" description="Peptidase S11 D-alanyl-D-alanine carboxypeptidase A N-terminal" evidence="11">
    <location>
        <begin position="25"/>
        <end position="242"/>
    </location>
</feature>
<evidence type="ECO:0000259" key="11">
    <source>
        <dbReference type="Pfam" id="PF00768"/>
    </source>
</evidence>
<evidence type="ECO:0000256" key="1">
    <source>
        <dbReference type="ARBA" id="ARBA00007164"/>
    </source>
</evidence>
<dbReference type="Proteomes" id="UP000279909">
    <property type="component" value="Unassembled WGS sequence"/>
</dbReference>
<dbReference type="Gene3D" id="3.40.710.10">
    <property type="entry name" value="DD-peptidase/beta-lactamase superfamily"/>
    <property type="match status" value="1"/>
</dbReference>
<dbReference type="EMBL" id="RHLQ01000038">
    <property type="protein sequence ID" value="RNC97803.1"/>
    <property type="molecule type" value="Genomic_DNA"/>
</dbReference>
<keyword evidence="12" id="KW-0121">Carboxypeptidase</keyword>
<feature type="active site" evidence="7">
    <location>
        <position position="109"/>
    </location>
</feature>
<evidence type="ECO:0000256" key="5">
    <source>
        <dbReference type="ARBA" id="ARBA00022984"/>
    </source>
</evidence>
<gene>
    <name evidence="12" type="ORF">EC501_13715</name>
</gene>
<dbReference type="PANTHER" id="PTHR21581">
    <property type="entry name" value="D-ALANYL-D-ALANINE CARBOXYPEPTIDASE"/>
    <property type="match status" value="1"/>
</dbReference>
<evidence type="ECO:0000256" key="3">
    <source>
        <dbReference type="ARBA" id="ARBA00022801"/>
    </source>
</evidence>
<keyword evidence="13" id="KW-1185">Reference proteome</keyword>
<feature type="active site" description="Acyl-ester intermediate" evidence="7">
    <location>
        <position position="54"/>
    </location>
</feature>
<name>A0A3M8H5Y7_9BACI</name>
<evidence type="ECO:0000256" key="9">
    <source>
        <dbReference type="RuleBase" id="RU004016"/>
    </source>
</evidence>
<keyword evidence="5" id="KW-0573">Peptidoglycan synthesis</keyword>
<proteinExistence type="inferred from homology"/>
<dbReference type="PRINTS" id="PR00725">
    <property type="entry name" value="DADACBPTASE1"/>
</dbReference>
<evidence type="ECO:0000256" key="10">
    <source>
        <dbReference type="SAM" id="SignalP"/>
    </source>
</evidence>
<dbReference type="GO" id="GO:0009252">
    <property type="term" value="P:peptidoglycan biosynthetic process"/>
    <property type="evidence" value="ECO:0007669"/>
    <property type="project" value="UniProtKB-KW"/>
</dbReference>
<evidence type="ECO:0000256" key="7">
    <source>
        <dbReference type="PIRSR" id="PIRSR618044-1"/>
    </source>
</evidence>
<dbReference type="SUPFAM" id="SSF56601">
    <property type="entry name" value="beta-lactamase/transpeptidase-like"/>
    <property type="match status" value="1"/>
</dbReference>
<comment type="similarity">
    <text evidence="1 9">Belongs to the peptidase S11 family.</text>
</comment>
<protein>
    <submittedName>
        <fullName evidence="12">D-alanyl-D-alanine carboxypeptidase</fullName>
    </submittedName>
</protein>
<reference evidence="12 13" key="1">
    <citation type="journal article" date="2014" name="Int. J. Syst. Evol. Microbiol.">
        <title>Lysinibacillus halotolerans sp. nov., isolated from saline-alkaline soil.</title>
        <authorList>
            <person name="Kong D."/>
            <person name="Wang Y."/>
            <person name="Zhao B."/>
            <person name="Li Y."/>
            <person name="Song J."/>
            <person name="Zhai Y."/>
            <person name="Zhang C."/>
            <person name="Wang H."/>
            <person name="Chen X."/>
            <person name="Zhao B."/>
            <person name="Ruan Z."/>
        </authorList>
    </citation>
    <scope>NUCLEOTIDE SEQUENCE [LARGE SCALE GENOMIC DNA]</scope>
    <source>
        <strain evidence="12 13">MCCC 1A12703</strain>
    </source>
</reference>
<evidence type="ECO:0000256" key="2">
    <source>
        <dbReference type="ARBA" id="ARBA00022729"/>
    </source>
</evidence>
<organism evidence="12 13">
    <name type="scientific">Lysinibacillus halotolerans</name>
    <dbReference type="NCBI Taxonomy" id="1368476"/>
    <lineage>
        <taxon>Bacteria</taxon>
        <taxon>Bacillati</taxon>
        <taxon>Bacillota</taxon>
        <taxon>Bacilli</taxon>
        <taxon>Bacillales</taxon>
        <taxon>Bacillaceae</taxon>
        <taxon>Lysinibacillus</taxon>
    </lineage>
</organism>
<dbReference type="InterPro" id="IPR012338">
    <property type="entry name" value="Beta-lactam/transpept-like"/>
</dbReference>
<evidence type="ECO:0000256" key="8">
    <source>
        <dbReference type="PIRSR" id="PIRSR618044-2"/>
    </source>
</evidence>
<evidence type="ECO:0000256" key="4">
    <source>
        <dbReference type="ARBA" id="ARBA00022960"/>
    </source>
</evidence>
<dbReference type="GO" id="GO:0071555">
    <property type="term" value="P:cell wall organization"/>
    <property type="evidence" value="ECO:0007669"/>
    <property type="project" value="UniProtKB-KW"/>
</dbReference>
<comment type="caution">
    <text evidence="12">The sequence shown here is derived from an EMBL/GenBank/DDBJ whole genome shotgun (WGS) entry which is preliminary data.</text>
</comment>
<feature type="signal peptide" evidence="10">
    <location>
        <begin position="1"/>
        <end position="25"/>
    </location>
</feature>